<evidence type="ECO:0000313" key="1">
    <source>
        <dbReference type="EMBL" id="QJA46372.1"/>
    </source>
</evidence>
<evidence type="ECO:0000313" key="2">
    <source>
        <dbReference type="EMBL" id="QJA66960.1"/>
    </source>
</evidence>
<dbReference type="InterPro" id="IPR009279">
    <property type="entry name" value="Portal_Mu"/>
</dbReference>
<reference evidence="1" key="1">
    <citation type="submission" date="2020-03" db="EMBL/GenBank/DDBJ databases">
        <title>The deep terrestrial virosphere.</title>
        <authorList>
            <person name="Holmfeldt K."/>
            <person name="Nilsson E."/>
            <person name="Simone D."/>
            <person name="Lopez-Fernandez M."/>
            <person name="Wu X."/>
            <person name="de Brujin I."/>
            <person name="Lundin D."/>
            <person name="Andersson A."/>
            <person name="Bertilsson S."/>
            <person name="Dopson M."/>
        </authorList>
    </citation>
    <scope>NUCLEOTIDE SEQUENCE</scope>
    <source>
        <strain evidence="3">MM415A00187</strain>
        <strain evidence="2">MM415B00313</strain>
        <strain evidence="1">TM448A00409</strain>
        <strain evidence="4">TM448B01532</strain>
    </source>
</reference>
<evidence type="ECO:0000313" key="4">
    <source>
        <dbReference type="EMBL" id="QJH99266.1"/>
    </source>
</evidence>
<dbReference type="EMBL" id="MT142530">
    <property type="protein sequence ID" value="QJA84473.1"/>
    <property type="molecule type" value="Genomic_DNA"/>
</dbReference>
<gene>
    <name evidence="3" type="ORF">MM415A00187_0008</name>
    <name evidence="2" type="ORF">MM415B00313_0008</name>
    <name evidence="1" type="ORF">TM448A00409_0008</name>
    <name evidence="4" type="ORF">TM448B01532_0006</name>
</gene>
<dbReference type="EMBL" id="MT141564">
    <property type="protein sequence ID" value="QJA66960.1"/>
    <property type="molecule type" value="Genomic_DNA"/>
</dbReference>
<organism evidence="1">
    <name type="scientific">viral metagenome</name>
    <dbReference type="NCBI Taxonomy" id="1070528"/>
    <lineage>
        <taxon>unclassified sequences</taxon>
        <taxon>metagenomes</taxon>
        <taxon>organismal metagenomes</taxon>
    </lineage>
</organism>
<protein>
    <recommendedName>
        <fullName evidence="5">Portal protein</fullName>
    </recommendedName>
</protein>
<evidence type="ECO:0000313" key="3">
    <source>
        <dbReference type="EMBL" id="QJA84473.1"/>
    </source>
</evidence>
<accession>A0A6H1ZFX6</accession>
<proteinExistence type="predicted"/>
<dbReference type="EMBL" id="MT144778">
    <property type="protein sequence ID" value="QJH99266.1"/>
    <property type="molecule type" value="Genomic_DNA"/>
</dbReference>
<sequence>MSPGDKSLSIEELKEKKPANIQFVTNYITELRQKIGLYLPFIPEQSEAEDFFEIIENDAAVSHALNIVSLMSAGEFFELATQNEQLTKIIIKGLSYIRRFTHARKSMIQKAFLYGLSIQKKNWKKVVWRNFPGLVWEVPTSLLEVDVRRTRIERNVSDKTDIWWSIYDAETDRYIKIEDRNINPFAPVAIQDYIWTEYEREEMSPYKRGVGEILYLLVYIKNRAIQAWSELSEKWGQPFLVGQIKTAMLAYNAAAKAGSGMGDASEIMKNFVGILENMRARNVAVIPDHDAIKVHEHGNQGANILQQLIDYIDKKIQLLILGAELTTIAPSVGSYALGQAHKGITESIVNYNKAIVEEELERDLVQDFLIRNKYNLIALDIDFPEQGEIKLFLSDRRSEKEAEMQEGVAPSQHNMRELGF</sequence>
<evidence type="ECO:0008006" key="5">
    <source>
        <dbReference type="Google" id="ProtNLM"/>
    </source>
</evidence>
<name>A0A6H1ZFX6_9ZZZZ</name>
<dbReference type="EMBL" id="MT144009">
    <property type="protein sequence ID" value="QJA46372.1"/>
    <property type="molecule type" value="Genomic_DNA"/>
</dbReference>
<dbReference type="Pfam" id="PF06074">
    <property type="entry name" value="Portal_Mu"/>
    <property type="match status" value="1"/>
</dbReference>
<dbReference type="AlphaFoldDB" id="A0A6H1ZFX6"/>